<dbReference type="RefSeq" id="WP_135339178.1">
    <property type="nucleotide sequence ID" value="NZ_JBHLTX010000035.1"/>
</dbReference>
<dbReference type="Pfam" id="PF24393">
    <property type="entry name" value="Pepco"/>
    <property type="match status" value="1"/>
</dbReference>
<evidence type="ECO:0000313" key="4">
    <source>
        <dbReference type="Proteomes" id="UP000297948"/>
    </source>
</evidence>
<dbReference type="EMBL" id="SRID01000095">
    <property type="protein sequence ID" value="TGB10220.1"/>
    <property type="molecule type" value="Genomic_DNA"/>
</dbReference>
<accession>A0A4Z0H7G8</accession>
<sequence length="202" mass="20211">MEETAAQSRVQSLPFWVEITEAEAEAESVLAGAPAAPGVPDQPAAPAAYAPGRPTAPAPHAPGPVGAPWGPPADPAPQAVPAQPQGGEPEREDTMSIFGRRNGGSGGGNPAGGGPGSGAGTGNTPRPGTQLRSVPLGPLRRNLAETVDALQQLFADVAARDATMELSEVELSFEVSASGGIQLIGTGKAGGKRGLTLTFKRA</sequence>
<comment type="caution">
    <text evidence="3">The sequence shown here is derived from an EMBL/GenBank/DDBJ whole genome shotgun (WGS) entry which is preliminary data.</text>
</comment>
<reference evidence="3 4" key="1">
    <citation type="submission" date="2019-03" db="EMBL/GenBank/DDBJ databases">
        <authorList>
            <person name="Gonzalez-Pimentel J.L."/>
        </authorList>
    </citation>
    <scope>NUCLEOTIDE SEQUENCE [LARGE SCALE GENOMIC DNA]</scope>
    <source>
        <strain evidence="3 4">JCM 31289</strain>
    </source>
</reference>
<protein>
    <recommendedName>
        <fullName evidence="2">Pepco domain-containing protein</fullName>
    </recommendedName>
</protein>
<dbReference type="OrthoDB" id="4271790at2"/>
<feature type="region of interest" description="Disordered" evidence="1">
    <location>
        <begin position="28"/>
        <end position="134"/>
    </location>
</feature>
<name>A0A4Z0H7G8_9ACTN</name>
<evidence type="ECO:0000259" key="2">
    <source>
        <dbReference type="Pfam" id="PF24393"/>
    </source>
</evidence>
<gene>
    <name evidence="3" type="ORF">E4099_13005</name>
</gene>
<proteinExistence type="predicted"/>
<organism evidence="3 4">
    <name type="scientific">Streptomyces palmae</name>
    <dbReference type="NCBI Taxonomy" id="1701085"/>
    <lineage>
        <taxon>Bacteria</taxon>
        <taxon>Bacillati</taxon>
        <taxon>Actinomycetota</taxon>
        <taxon>Actinomycetes</taxon>
        <taxon>Kitasatosporales</taxon>
        <taxon>Streptomycetaceae</taxon>
        <taxon>Streptomyces</taxon>
    </lineage>
</organism>
<keyword evidence="4" id="KW-1185">Reference proteome</keyword>
<dbReference type="Proteomes" id="UP000297948">
    <property type="component" value="Unassembled WGS sequence"/>
</dbReference>
<dbReference type="AlphaFoldDB" id="A0A4Z0H7G8"/>
<feature type="compositionally biased region" description="Gly residues" evidence="1">
    <location>
        <begin position="101"/>
        <end position="121"/>
    </location>
</feature>
<evidence type="ECO:0000313" key="3">
    <source>
        <dbReference type="EMBL" id="TGB10220.1"/>
    </source>
</evidence>
<feature type="compositionally biased region" description="Low complexity" evidence="1">
    <location>
        <begin position="31"/>
        <end position="53"/>
    </location>
</feature>
<feature type="domain" description="Pepco" evidence="2">
    <location>
        <begin position="123"/>
        <end position="201"/>
    </location>
</feature>
<dbReference type="InterPro" id="IPR056947">
    <property type="entry name" value="Pepco_dom"/>
</dbReference>
<feature type="compositionally biased region" description="Low complexity" evidence="1">
    <location>
        <begin position="76"/>
        <end position="87"/>
    </location>
</feature>
<evidence type="ECO:0000256" key="1">
    <source>
        <dbReference type="SAM" id="MobiDB-lite"/>
    </source>
</evidence>